<dbReference type="OrthoDB" id="997331at2759"/>
<evidence type="ECO:0000313" key="2">
    <source>
        <dbReference type="EMBL" id="KAA3487101.1"/>
    </source>
</evidence>
<protein>
    <submittedName>
        <fullName evidence="2">Retrovirus-related Pol polyprotein from transposon TNT 1-94</fullName>
    </submittedName>
</protein>
<organism evidence="2 3">
    <name type="scientific">Gossypium australe</name>
    <dbReference type="NCBI Taxonomy" id="47621"/>
    <lineage>
        <taxon>Eukaryota</taxon>
        <taxon>Viridiplantae</taxon>
        <taxon>Streptophyta</taxon>
        <taxon>Embryophyta</taxon>
        <taxon>Tracheophyta</taxon>
        <taxon>Spermatophyta</taxon>
        <taxon>Magnoliopsida</taxon>
        <taxon>eudicotyledons</taxon>
        <taxon>Gunneridae</taxon>
        <taxon>Pentapetalae</taxon>
        <taxon>rosids</taxon>
        <taxon>malvids</taxon>
        <taxon>Malvales</taxon>
        <taxon>Malvaceae</taxon>
        <taxon>Malvoideae</taxon>
        <taxon>Gossypium</taxon>
    </lineage>
</organism>
<dbReference type="Proteomes" id="UP000325315">
    <property type="component" value="Unassembled WGS sequence"/>
</dbReference>
<evidence type="ECO:0000313" key="3">
    <source>
        <dbReference type="Proteomes" id="UP000325315"/>
    </source>
</evidence>
<name>A0A5B6WYP9_9ROSI</name>
<reference evidence="3" key="1">
    <citation type="journal article" date="2019" name="Plant Biotechnol. J.">
        <title>Genome sequencing of the Australian wild diploid species Gossypium australe highlights disease resistance and delayed gland morphogenesis.</title>
        <authorList>
            <person name="Cai Y."/>
            <person name="Cai X."/>
            <person name="Wang Q."/>
            <person name="Wang P."/>
            <person name="Zhang Y."/>
            <person name="Cai C."/>
            <person name="Xu Y."/>
            <person name="Wang K."/>
            <person name="Zhou Z."/>
            <person name="Wang C."/>
            <person name="Geng S."/>
            <person name="Li B."/>
            <person name="Dong Q."/>
            <person name="Hou Y."/>
            <person name="Wang H."/>
            <person name="Ai P."/>
            <person name="Liu Z."/>
            <person name="Yi F."/>
            <person name="Sun M."/>
            <person name="An G."/>
            <person name="Cheng J."/>
            <person name="Zhang Y."/>
            <person name="Shi Q."/>
            <person name="Xie Y."/>
            <person name="Shi X."/>
            <person name="Chang Y."/>
            <person name="Huang F."/>
            <person name="Chen Y."/>
            <person name="Hong S."/>
            <person name="Mi L."/>
            <person name="Sun Q."/>
            <person name="Zhang L."/>
            <person name="Zhou B."/>
            <person name="Peng R."/>
            <person name="Zhang X."/>
            <person name="Liu F."/>
        </authorList>
    </citation>
    <scope>NUCLEOTIDE SEQUENCE [LARGE SCALE GENOMIC DNA]</scope>
    <source>
        <strain evidence="3">cv. PA1801</strain>
    </source>
</reference>
<accession>A0A5B6WYP9</accession>
<evidence type="ECO:0000259" key="1">
    <source>
        <dbReference type="Pfam" id="PF07727"/>
    </source>
</evidence>
<dbReference type="AlphaFoldDB" id="A0A5B6WYP9"/>
<sequence>MYAISLFSRFIHYSNIAHYKVAKRVLRYVKGTLSFGIKFIRTNKKQQSIAQSTAEAEYVVEDQLGEILTKPLGTTRFENLRNDIGVCKWRPRRSATQVEYDALIQNQTWTLIPLPSNRKPIGCRNPYGFVAQYKRRLVAKDTLIPVVKPVTIQTALSVVVTKKWHLRQVDMNNAFLNGVFYEEIYMEQPLGYVQKRRTTTYLQALEGTILKDFLLFMGF</sequence>
<feature type="domain" description="Reverse transcriptase Ty1/copia-type" evidence="1">
    <location>
        <begin position="106"/>
        <end position="195"/>
    </location>
</feature>
<comment type="caution">
    <text evidence="2">The sequence shown here is derived from an EMBL/GenBank/DDBJ whole genome shotgun (WGS) entry which is preliminary data.</text>
</comment>
<dbReference type="InterPro" id="IPR013103">
    <property type="entry name" value="RVT_2"/>
</dbReference>
<dbReference type="Pfam" id="PF07727">
    <property type="entry name" value="RVT_2"/>
    <property type="match status" value="1"/>
</dbReference>
<keyword evidence="3" id="KW-1185">Reference proteome</keyword>
<dbReference type="EMBL" id="SMMG02000001">
    <property type="protein sequence ID" value="KAA3487101.1"/>
    <property type="molecule type" value="Genomic_DNA"/>
</dbReference>
<proteinExistence type="predicted"/>
<gene>
    <name evidence="2" type="ORF">EPI10_030952</name>
</gene>